<name>A0A2M6UBH9_9BRAD</name>
<keyword evidence="2" id="KW-1185">Reference proteome</keyword>
<reference evidence="1 2" key="1">
    <citation type="submission" date="2015-06" db="EMBL/GenBank/DDBJ databases">
        <title>Comparative genome analysis of nirS-carrying Bradyrhizobium sp. strains.</title>
        <authorList>
            <person name="Ishii S."/>
            <person name="Jang J."/>
            <person name="Nishizawa T."/>
            <person name="Senoo K."/>
        </authorList>
    </citation>
    <scope>NUCLEOTIDE SEQUENCE [LARGE SCALE GENOMIC DNA]</scope>
    <source>
        <strain evidence="1 2">TSA1</strain>
    </source>
</reference>
<evidence type="ECO:0000313" key="2">
    <source>
        <dbReference type="Proteomes" id="UP000228930"/>
    </source>
</evidence>
<comment type="caution">
    <text evidence="1">The sequence shown here is derived from an EMBL/GenBank/DDBJ whole genome shotgun (WGS) entry which is preliminary data.</text>
</comment>
<gene>
    <name evidence="1" type="ORF">TSA1_14990</name>
</gene>
<dbReference type="EMBL" id="LFJC01000003">
    <property type="protein sequence ID" value="PIT01935.1"/>
    <property type="molecule type" value="Genomic_DNA"/>
</dbReference>
<protein>
    <submittedName>
        <fullName evidence="1">Uncharacterized protein</fullName>
    </submittedName>
</protein>
<accession>A0A2M6UBH9</accession>
<dbReference type="Proteomes" id="UP000228930">
    <property type="component" value="Unassembled WGS sequence"/>
</dbReference>
<dbReference type="AlphaFoldDB" id="A0A2M6UBH9"/>
<proteinExistence type="predicted"/>
<evidence type="ECO:0000313" key="1">
    <source>
        <dbReference type="EMBL" id="PIT01935.1"/>
    </source>
</evidence>
<organism evidence="1 2">
    <name type="scientific">Bradyrhizobium nitroreducens</name>
    <dbReference type="NCBI Taxonomy" id="709803"/>
    <lineage>
        <taxon>Bacteria</taxon>
        <taxon>Pseudomonadati</taxon>
        <taxon>Pseudomonadota</taxon>
        <taxon>Alphaproteobacteria</taxon>
        <taxon>Hyphomicrobiales</taxon>
        <taxon>Nitrobacteraceae</taxon>
        <taxon>Bradyrhizobium</taxon>
    </lineage>
</organism>
<sequence>MVMLRALLDIPIRMILTFVLWFLLLIESEGATSIRKYSERVFGYRFPQETAQPISNPSK</sequence>